<keyword evidence="1" id="KW-1133">Transmembrane helix</keyword>
<sequence>MLKLSPIELFFRAIPEGFLFILAIYSFSRIKINKKRYVLSSFLYSILVFLVRFLPITYGGHIVINIGIAILIGHLINKIDMLDIIKSVIGIFIIQFSSEGVNLLIIQTFAKSNIEKIVSDPVLKTIYGIPSLVIVAVVITIYYLLMNNKGKLKNV</sequence>
<dbReference type="GeneID" id="303561424"/>
<dbReference type="AlphaFoldDB" id="A0A9N7JNA2"/>
<keyword evidence="1" id="KW-0472">Membrane</keyword>
<reference evidence="2 4" key="1">
    <citation type="submission" date="2017-09" db="EMBL/GenBank/DDBJ databases">
        <authorList>
            <person name="Thomas P."/>
            <person name="Seyboldt C."/>
        </authorList>
    </citation>
    <scope>NUCLEOTIDE SEQUENCE [LARGE SCALE GENOMIC DNA]</scope>
    <source>
        <strain evidence="2 4">DSM 7534</strain>
    </source>
</reference>
<feature type="transmembrane region" description="Helical" evidence="1">
    <location>
        <begin position="126"/>
        <end position="145"/>
    </location>
</feature>
<feature type="transmembrane region" description="Helical" evidence="1">
    <location>
        <begin position="60"/>
        <end position="76"/>
    </location>
</feature>
<dbReference type="Proteomes" id="UP000280586">
    <property type="component" value="Chromosome"/>
</dbReference>
<keyword evidence="1" id="KW-0812">Transmembrane</keyword>
<name>A0A9N7JNA2_CLOSE</name>
<feature type="transmembrane region" description="Helical" evidence="1">
    <location>
        <begin position="37"/>
        <end position="54"/>
    </location>
</feature>
<dbReference type="Proteomes" id="UP001055437">
    <property type="component" value="Chromosome"/>
</dbReference>
<evidence type="ECO:0000256" key="1">
    <source>
        <dbReference type="SAM" id="Phobius"/>
    </source>
</evidence>
<evidence type="ECO:0000313" key="3">
    <source>
        <dbReference type="EMBL" id="USS01691.1"/>
    </source>
</evidence>
<evidence type="ECO:0000313" key="5">
    <source>
        <dbReference type="Proteomes" id="UP001055437"/>
    </source>
</evidence>
<feature type="transmembrane region" description="Helical" evidence="1">
    <location>
        <begin position="88"/>
        <end position="106"/>
    </location>
</feature>
<organism evidence="2 4">
    <name type="scientific">Clostridium septicum</name>
    <dbReference type="NCBI Taxonomy" id="1504"/>
    <lineage>
        <taxon>Bacteria</taxon>
        <taxon>Bacillati</taxon>
        <taxon>Bacillota</taxon>
        <taxon>Clostridia</taxon>
        <taxon>Eubacteriales</taxon>
        <taxon>Clostridiaceae</taxon>
        <taxon>Clostridium</taxon>
    </lineage>
</organism>
<dbReference type="KEGG" id="csep:CP523_12080"/>
<gene>
    <name evidence="2" type="ORF">CP523_12080</name>
    <name evidence="3" type="ORF">NH397_04455</name>
</gene>
<proteinExistence type="predicted"/>
<accession>A0A9N7JNA2</accession>
<dbReference type="EMBL" id="CP023671">
    <property type="protein sequence ID" value="AYE35094.1"/>
    <property type="molecule type" value="Genomic_DNA"/>
</dbReference>
<dbReference type="EMBL" id="CP099799">
    <property type="protein sequence ID" value="USS01691.1"/>
    <property type="molecule type" value="Genomic_DNA"/>
</dbReference>
<keyword evidence="5" id="KW-1185">Reference proteome</keyword>
<evidence type="ECO:0000313" key="4">
    <source>
        <dbReference type="Proteomes" id="UP000280586"/>
    </source>
</evidence>
<dbReference type="OrthoDB" id="1787445at2"/>
<evidence type="ECO:0000313" key="2">
    <source>
        <dbReference type="EMBL" id="AYE35094.1"/>
    </source>
</evidence>
<feature type="transmembrane region" description="Helical" evidence="1">
    <location>
        <begin position="6"/>
        <end position="25"/>
    </location>
</feature>
<protein>
    <submittedName>
        <fullName evidence="2">Uncharacterized protein</fullName>
    </submittedName>
</protein>
<reference evidence="3" key="2">
    <citation type="submission" date="2022-06" db="EMBL/GenBank/DDBJ databases">
        <authorList>
            <person name="Holder M.E."/>
            <person name="Ajami N.J."/>
            <person name="Petrosino J.F."/>
        </authorList>
    </citation>
    <scope>NUCLEOTIDE SEQUENCE</scope>
    <source>
        <strain evidence="3">RMA 8861</strain>
    </source>
</reference>
<dbReference type="RefSeq" id="WP_066673499.1">
    <property type="nucleotide sequence ID" value="NZ_CABMIZ010000001.1"/>
</dbReference>